<accession>I2GZX8</accession>
<dbReference type="STRING" id="1071380.I2GZX8"/>
<comment type="similarity">
    <text evidence="1">Belongs to the protein kinase superfamily. CMGC Ser/Thr protein kinase family. GSK-3 subfamily.</text>
</comment>
<evidence type="ECO:0000256" key="4">
    <source>
        <dbReference type="ARBA" id="ARBA00022679"/>
    </source>
</evidence>
<keyword evidence="12" id="KW-1185">Reference proteome</keyword>
<dbReference type="PANTHER" id="PTHR24057:SF4">
    <property type="entry name" value="PROTEIN KINASE MCK1"/>
    <property type="match status" value="1"/>
</dbReference>
<dbReference type="InterPro" id="IPR008271">
    <property type="entry name" value="Ser/Thr_kinase_AS"/>
</dbReference>
<keyword evidence="7 8" id="KW-0067">ATP-binding</keyword>
<evidence type="ECO:0000256" key="1">
    <source>
        <dbReference type="ARBA" id="ARBA00005527"/>
    </source>
</evidence>
<dbReference type="SUPFAM" id="SSF56112">
    <property type="entry name" value="Protein kinase-like (PK-like)"/>
    <property type="match status" value="1"/>
</dbReference>
<keyword evidence="4" id="KW-0808">Transferase</keyword>
<feature type="binding site" evidence="8">
    <location>
        <position position="62"/>
    </location>
    <ligand>
        <name>ATP</name>
        <dbReference type="ChEBI" id="CHEBI:30616"/>
    </ligand>
</feature>
<dbReference type="Pfam" id="PF00069">
    <property type="entry name" value="Pkinase"/>
    <property type="match status" value="1"/>
</dbReference>
<evidence type="ECO:0000313" key="12">
    <source>
        <dbReference type="Proteomes" id="UP000002866"/>
    </source>
</evidence>
<dbReference type="InterPro" id="IPR039192">
    <property type="entry name" value="STKc_GSK3"/>
</dbReference>
<evidence type="ECO:0000259" key="10">
    <source>
        <dbReference type="PROSITE" id="PS50011"/>
    </source>
</evidence>
<dbReference type="RefSeq" id="XP_004179199.1">
    <property type="nucleotide sequence ID" value="XM_004179151.1"/>
</dbReference>
<organism evidence="11 12">
    <name type="scientific">Henningerozyma blattae (strain ATCC 34711 / CBS 6284 / DSM 70876 / NBRC 10599 / NRRL Y-10934 / UCD 77-7)</name>
    <name type="common">Yeast</name>
    <name type="synonym">Tetrapisispora blattae</name>
    <dbReference type="NCBI Taxonomy" id="1071380"/>
    <lineage>
        <taxon>Eukaryota</taxon>
        <taxon>Fungi</taxon>
        <taxon>Dikarya</taxon>
        <taxon>Ascomycota</taxon>
        <taxon>Saccharomycotina</taxon>
        <taxon>Saccharomycetes</taxon>
        <taxon>Saccharomycetales</taxon>
        <taxon>Saccharomycetaceae</taxon>
        <taxon>Henningerozyma</taxon>
    </lineage>
</organism>
<dbReference type="GO" id="GO:0004674">
    <property type="term" value="F:protein serine/threonine kinase activity"/>
    <property type="evidence" value="ECO:0007669"/>
    <property type="project" value="UniProtKB-KW"/>
</dbReference>
<dbReference type="PROSITE" id="PS00107">
    <property type="entry name" value="PROTEIN_KINASE_ATP"/>
    <property type="match status" value="1"/>
</dbReference>
<dbReference type="GO" id="GO:0030154">
    <property type="term" value="P:cell differentiation"/>
    <property type="evidence" value="ECO:0007669"/>
    <property type="project" value="TreeGrafter"/>
</dbReference>
<evidence type="ECO:0000313" key="11">
    <source>
        <dbReference type="EMBL" id="CCH59680.1"/>
    </source>
</evidence>
<proteinExistence type="inferred from homology"/>
<dbReference type="HOGENOM" id="CLU_000288_181_20_1"/>
<feature type="domain" description="Protein kinase" evidence="10">
    <location>
        <begin position="29"/>
        <end position="323"/>
    </location>
</feature>
<evidence type="ECO:0000256" key="2">
    <source>
        <dbReference type="ARBA" id="ARBA00006485"/>
    </source>
</evidence>
<evidence type="ECO:0000256" key="3">
    <source>
        <dbReference type="ARBA" id="ARBA00022527"/>
    </source>
</evidence>
<dbReference type="InterPro" id="IPR050591">
    <property type="entry name" value="GSK-3"/>
</dbReference>
<dbReference type="SMART" id="SM00220">
    <property type="entry name" value="S_TKc"/>
    <property type="match status" value="1"/>
</dbReference>
<dbReference type="AlphaFoldDB" id="I2GZX8"/>
<dbReference type="eggNOG" id="KOG0658">
    <property type="taxonomic scope" value="Eukaryota"/>
</dbReference>
<dbReference type="InterPro" id="IPR011009">
    <property type="entry name" value="Kinase-like_dom_sf"/>
</dbReference>
<dbReference type="InParanoid" id="I2GZX8"/>
<gene>
    <name evidence="11" type="primary">TBLA0B08650</name>
    <name evidence="11" type="ORF">TBLA_0B08650</name>
</gene>
<evidence type="ECO:0000256" key="7">
    <source>
        <dbReference type="ARBA" id="ARBA00022840"/>
    </source>
</evidence>
<keyword evidence="6" id="KW-0418">Kinase</keyword>
<dbReference type="Proteomes" id="UP000002866">
    <property type="component" value="Chromosome 2"/>
</dbReference>
<evidence type="ECO:0000256" key="5">
    <source>
        <dbReference type="ARBA" id="ARBA00022741"/>
    </source>
</evidence>
<protein>
    <recommendedName>
        <fullName evidence="10">Protein kinase domain-containing protein</fullName>
    </recommendedName>
</protein>
<dbReference type="GO" id="GO:0004712">
    <property type="term" value="F:protein serine/threonine/tyrosine kinase activity"/>
    <property type="evidence" value="ECO:0007669"/>
    <property type="project" value="TreeGrafter"/>
</dbReference>
<evidence type="ECO:0000256" key="6">
    <source>
        <dbReference type="ARBA" id="ARBA00022777"/>
    </source>
</evidence>
<dbReference type="CDD" id="cd14137">
    <property type="entry name" value="STKc_GSK3"/>
    <property type="match status" value="1"/>
</dbReference>
<dbReference type="PANTHER" id="PTHR24057">
    <property type="entry name" value="GLYCOGEN SYNTHASE KINASE-3 ALPHA"/>
    <property type="match status" value="1"/>
</dbReference>
<reference evidence="11 12" key="1">
    <citation type="journal article" date="2011" name="Proc. Natl. Acad. Sci. U.S.A.">
        <title>Evolutionary erosion of yeast sex chromosomes by mating-type switching accidents.</title>
        <authorList>
            <person name="Gordon J.L."/>
            <person name="Armisen D."/>
            <person name="Proux-Wera E."/>
            <person name="Oheigeartaigh S.S."/>
            <person name="Byrne K.P."/>
            <person name="Wolfe K.H."/>
        </authorList>
    </citation>
    <scope>NUCLEOTIDE SEQUENCE [LARGE SCALE GENOMIC DNA]</scope>
    <source>
        <strain evidence="12">ATCC 34711 / CBS 6284 / DSM 70876 / NBRC 10599 / NRRL Y-10934 / UCD 77-7</strain>
    </source>
</reference>
<evidence type="ECO:0000256" key="8">
    <source>
        <dbReference type="PROSITE-ProRule" id="PRU10141"/>
    </source>
</evidence>
<dbReference type="FunFam" id="1.10.510.10:FF:000624">
    <property type="entry name" value="Mitogen-activated protein kinase"/>
    <property type="match status" value="1"/>
</dbReference>
<dbReference type="GO" id="GO:0005524">
    <property type="term" value="F:ATP binding"/>
    <property type="evidence" value="ECO:0007669"/>
    <property type="project" value="UniProtKB-UniRule"/>
</dbReference>
<comment type="similarity">
    <text evidence="2">Belongs to the protein kinase superfamily. CMGC Ser/Thr protein kinase family. CDC2/CDKX subfamily.</text>
</comment>
<dbReference type="GO" id="GO:0007165">
    <property type="term" value="P:signal transduction"/>
    <property type="evidence" value="ECO:0007669"/>
    <property type="project" value="TreeGrafter"/>
</dbReference>
<dbReference type="GO" id="GO:0005737">
    <property type="term" value="C:cytoplasm"/>
    <property type="evidence" value="ECO:0007669"/>
    <property type="project" value="TreeGrafter"/>
</dbReference>
<dbReference type="PROSITE" id="PS00108">
    <property type="entry name" value="PROTEIN_KINASE_ST"/>
    <property type="match status" value="1"/>
</dbReference>
<name>I2GZX8_HENB6</name>
<dbReference type="PROSITE" id="PS50011">
    <property type="entry name" value="PROTEIN_KINASE_DOM"/>
    <property type="match status" value="1"/>
</dbReference>
<dbReference type="GO" id="GO:0005634">
    <property type="term" value="C:nucleus"/>
    <property type="evidence" value="ECO:0007669"/>
    <property type="project" value="TreeGrafter"/>
</dbReference>
<dbReference type="GeneID" id="14494104"/>
<dbReference type="InterPro" id="IPR000719">
    <property type="entry name" value="Prot_kinase_dom"/>
</dbReference>
<dbReference type="InterPro" id="IPR017441">
    <property type="entry name" value="Protein_kinase_ATP_BS"/>
</dbReference>
<dbReference type="Gene3D" id="3.30.200.20">
    <property type="entry name" value="Phosphorylase Kinase, domain 1"/>
    <property type="match status" value="1"/>
</dbReference>
<sequence length="415" mass="47823">MTQNLSRCEEFVADDVTHVSSNKTRPMLIKEYRNVGHGVFGTVVQAYFTPDRELWYGPFAVKRVLAQTEYKSRELDVLKLINNHPNLIKLKYYFTHVSVSDNKLYQYLAMEYLPGTLQMEINRYSSNHLTLPLRHIQLYSYQLARAMMYLHSLGICHRDIKPSNILIDSTTGVLKICDFGSAKRLEPNCPSISYICSRFYRPPELIIGSTNYTTQIDIWSLGCVIGEMILNKPLFQGQEPLLQFKEITKLLGPPDKRFIFKSNSAYDGPLFSKPMFQGSVESRFRSIFKNSVSPDGIDLLTKVLVYEPKQRLLPKYILAHDFFNDLRSNNKFIPRGQTDLHNLPKLFDFSEPELRIIGNELLEKILPNTKSIMKSPARSIKRQSRELYETTSGNINTTPVIIKSNTHIQSPKIIQ</sequence>
<keyword evidence="5 8" id="KW-0547">Nucleotide-binding</keyword>
<dbReference type="KEGG" id="tbl:TBLA_0B08650"/>
<dbReference type="OrthoDB" id="272141at2759"/>
<dbReference type="Gene3D" id="1.10.510.10">
    <property type="entry name" value="Transferase(Phosphotransferase) domain 1"/>
    <property type="match status" value="1"/>
</dbReference>
<keyword evidence="3 9" id="KW-0723">Serine/threonine-protein kinase</keyword>
<evidence type="ECO:0000256" key="9">
    <source>
        <dbReference type="RuleBase" id="RU000304"/>
    </source>
</evidence>
<dbReference type="EMBL" id="HE806317">
    <property type="protein sequence ID" value="CCH59680.1"/>
    <property type="molecule type" value="Genomic_DNA"/>
</dbReference>